<dbReference type="GO" id="GO:0019646">
    <property type="term" value="P:aerobic electron transport chain"/>
    <property type="evidence" value="ECO:0007669"/>
    <property type="project" value="TreeGrafter"/>
</dbReference>
<comment type="cofactor">
    <cofactor evidence="1">
        <name>FAD</name>
        <dbReference type="ChEBI" id="CHEBI:57692"/>
    </cofactor>
</comment>
<organism evidence="7 8">
    <name type="scientific">Acidiphilium acidophilum</name>
    <name type="common">Thiobacillus acidophilus</name>
    <dbReference type="NCBI Taxonomy" id="76588"/>
    <lineage>
        <taxon>Bacteria</taxon>
        <taxon>Pseudomonadati</taxon>
        <taxon>Pseudomonadota</taxon>
        <taxon>Alphaproteobacteria</taxon>
        <taxon>Acetobacterales</taxon>
        <taxon>Acidocellaceae</taxon>
        <taxon>Acidiphilium</taxon>
    </lineage>
</organism>
<keyword evidence="5" id="KW-0560">Oxidoreductase</keyword>
<comment type="similarity">
    <text evidence="2">Belongs to the NADH dehydrogenase family.</text>
</comment>
<evidence type="ECO:0000313" key="8">
    <source>
        <dbReference type="Proteomes" id="UP001279553"/>
    </source>
</evidence>
<evidence type="ECO:0000256" key="4">
    <source>
        <dbReference type="ARBA" id="ARBA00022827"/>
    </source>
</evidence>
<proteinExistence type="inferred from homology"/>
<dbReference type="AlphaFoldDB" id="A0AAW9DN01"/>
<accession>A0AAW9DN01</accession>
<dbReference type="EMBL" id="JAWXYB010000018">
    <property type="protein sequence ID" value="MDX5929929.1"/>
    <property type="molecule type" value="Genomic_DNA"/>
</dbReference>
<name>A0AAW9DN01_ACIAO</name>
<dbReference type="InterPro" id="IPR036188">
    <property type="entry name" value="FAD/NAD-bd_sf"/>
</dbReference>
<dbReference type="GO" id="GO:0003955">
    <property type="term" value="F:NAD(P)H dehydrogenase (quinone) activity"/>
    <property type="evidence" value="ECO:0007669"/>
    <property type="project" value="TreeGrafter"/>
</dbReference>
<keyword evidence="8" id="KW-1185">Reference proteome</keyword>
<dbReference type="InterPro" id="IPR023753">
    <property type="entry name" value="FAD/NAD-binding_dom"/>
</dbReference>
<reference evidence="7 8" key="1">
    <citation type="submission" date="2023-11" db="EMBL/GenBank/DDBJ databases">
        <title>MicrobeMod: A computational toolkit for identifying prokaryotic methylation and restriction-modification with nanopore sequencing.</title>
        <authorList>
            <person name="Crits-Christoph A."/>
            <person name="Kang S.C."/>
            <person name="Lee H."/>
            <person name="Ostrov N."/>
        </authorList>
    </citation>
    <scope>NUCLEOTIDE SEQUENCE [LARGE SCALE GENOMIC DNA]</scope>
    <source>
        <strain evidence="7 8">DSMZ 700</strain>
    </source>
</reference>
<gene>
    <name evidence="7" type="ORF">SIL87_04020</name>
</gene>
<protein>
    <submittedName>
        <fullName evidence="7">FAD-dependent oxidoreductase</fullName>
    </submittedName>
</protein>
<evidence type="ECO:0000259" key="6">
    <source>
        <dbReference type="Pfam" id="PF07992"/>
    </source>
</evidence>
<comment type="caution">
    <text evidence="7">The sequence shown here is derived from an EMBL/GenBank/DDBJ whole genome shotgun (WGS) entry which is preliminary data.</text>
</comment>
<evidence type="ECO:0000256" key="2">
    <source>
        <dbReference type="ARBA" id="ARBA00005272"/>
    </source>
</evidence>
<dbReference type="Proteomes" id="UP001279553">
    <property type="component" value="Unassembled WGS sequence"/>
</dbReference>
<feature type="domain" description="FAD/NAD(P)-binding" evidence="6">
    <location>
        <begin position="12"/>
        <end position="152"/>
    </location>
</feature>
<dbReference type="RefSeq" id="WP_319612909.1">
    <property type="nucleotide sequence ID" value="NZ_JAWXYB010000018.1"/>
</dbReference>
<evidence type="ECO:0000256" key="1">
    <source>
        <dbReference type="ARBA" id="ARBA00001974"/>
    </source>
</evidence>
<dbReference type="Pfam" id="PF07992">
    <property type="entry name" value="Pyr_redox_2"/>
    <property type="match status" value="1"/>
</dbReference>
<evidence type="ECO:0000313" key="7">
    <source>
        <dbReference type="EMBL" id="MDX5929929.1"/>
    </source>
</evidence>
<dbReference type="Gene3D" id="3.50.50.100">
    <property type="match status" value="1"/>
</dbReference>
<dbReference type="InterPro" id="IPR051169">
    <property type="entry name" value="NADH-Q_oxidoreductase"/>
</dbReference>
<keyword evidence="3" id="KW-0285">Flavoprotein</keyword>
<dbReference type="SUPFAM" id="SSF51905">
    <property type="entry name" value="FAD/NAD(P)-binding domain"/>
    <property type="match status" value="1"/>
</dbReference>
<sequence>MPDHDTHQGQPHILVLGGNFAGLAAAQDVRRLCGDAVRITLIDRRDYLLFIPNIPADVFANRNPADHQIVPIRPILKKSDVTFIQAEIGAIDVDAKSVTFVPNERSGEETETLTYDYLVIALGNRLSFDRIEGFAEYGHTVSDLYHGEKLRKYLYLLTHLDPPISLRYETGT</sequence>
<evidence type="ECO:0000256" key="3">
    <source>
        <dbReference type="ARBA" id="ARBA00022630"/>
    </source>
</evidence>
<dbReference type="PANTHER" id="PTHR42913">
    <property type="entry name" value="APOPTOSIS-INDUCING FACTOR 1"/>
    <property type="match status" value="1"/>
</dbReference>
<evidence type="ECO:0000256" key="5">
    <source>
        <dbReference type="ARBA" id="ARBA00023002"/>
    </source>
</evidence>
<keyword evidence="4" id="KW-0274">FAD</keyword>
<dbReference type="PANTHER" id="PTHR42913:SF3">
    <property type="entry name" value="64 KDA MITOCHONDRIAL NADH DEHYDROGENASE (EUROFUNG)"/>
    <property type="match status" value="1"/>
</dbReference>